<dbReference type="InterPro" id="IPR010104">
    <property type="entry name" value="TonB_rcpt_bac"/>
</dbReference>
<keyword evidence="4 10" id="KW-1134">Transmembrane beta strand</keyword>
<evidence type="ECO:0000259" key="14">
    <source>
        <dbReference type="Pfam" id="PF07715"/>
    </source>
</evidence>
<keyword evidence="12" id="KW-0732">Signal</keyword>
<evidence type="ECO:0000259" key="13">
    <source>
        <dbReference type="Pfam" id="PF00593"/>
    </source>
</evidence>
<evidence type="ECO:0000313" key="16">
    <source>
        <dbReference type="Proteomes" id="UP001180825"/>
    </source>
</evidence>
<dbReference type="Pfam" id="PF07715">
    <property type="entry name" value="Plug"/>
    <property type="match status" value="1"/>
</dbReference>
<keyword evidence="6 11" id="KW-0798">TonB box</keyword>
<dbReference type="NCBIfam" id="TIGR01782">
    <property type="entry name" value="TonB-Xanth-Caul"/>
    <property type="match status" value="1"/>
</dbReference>
<dbReference type="Pfam" id="PF00593">
    <property type="entry name" value="TonB_dep_Rec_b-barrel"/>
    <property type="match status" value="1"/>
</dbReference>
<keyword evidence="7 10" id="KW-0472">Membrane</keyword>
<keyword evidence="16" id="KW-1185">Reference proteome</keyword>
<dbReference type="InterPro" id="IPR039426">
    <property type="entry name" value="TonB-dep_rcpt-like"/>
</dbReference>
<dbReference type="Gene3D" id="2.170.130.10">
    <property type="entry name" value="TonB-dependent receptor, plug domain"/>
    <property type="match status" value="1"/>
</dbReference>
<dbReference type="InterPro" id="IPR000531">
    <property type="entry name" value="Beta-barrel_TonB"/>
</dbReference>
<evidence type="ECO:0000256" key="10">
    <source>
        <dbReference type="PROSITE-ProRule" id="PRU01360"/>
    </source>
</evidence>
<evidence type="ECO:0000256" key="9">
    <source>
        <dbReference type="ARBA" id="ARBA00023237"/>
    </source>
</evidence>
<sequence>MSRHPTLKPVTVAVLALAGAAQAQTPPAAEPKKELDTVVITGIRSSLQRANEIKREAPQVLDVITSEDVGKLPDANVAEALQRVTGVQVTRVFGEGQSVSIRGLPLVRVEVDGRTLLGYSARLSPPENEQLGRNSGLDTVPSGLFGRLEVRKSPIASQVEGGLSGSVNLVTPDPLDFRGFTVALRGAAEYSEEAGKTKPVVSALVAQQFFDRKLGLLLAVDSTQRVTKTQAFERNNFFDRTGATADLNNDGKADISGDRLQYEQFTVDRSRLGVTAEAQLRLAPELEFKLETIYSKLKTDRLQDFLSWRYTGKAITNPVFDSNFIVAGNSLGSLQQAGLHRAEPTQSMLGAFSAKWRPVNSLTLRPEYSASRGTLEQTIRQITIDSINANVPGKFDYRAGPMPSLDLGTFNAADPANYKIATNGVRANLLEAQMDEKVGKLDATYDFEDGMLKSISAGVRLRDLHAVSNAYRSQVTPTLAEVRPYWTSTVPGEFLSGIDVAFPRPFLTTIADDAYILQRASGGLPLLPNAARDYNLKEKATALYLMADFEGEIGDVTYAANAGVRHIRTRFGVDTLTQGATLIPAHDESRYNNTLPSANIVFHFTRDFMVRLSASKTMQQAGIAELAPSTFVNISNRTATGGNASLKPTLSNNLDASFELYGARSALLSGSVFSKKVSNVQADNTVLQSFVGFEQLGEIPYTRPSNVGRARVKGFELGVQRFFDFLPAPFNGLGVIANYTFSDGQGDGGMPLIGVSRHSYNLIGLYESGPISARIAFNARDKAAFAFTQGRADYVDKRQQLDVQFGYEFSKQLSVNFNAQNLNPKKSATVEFSQIGAVALNSYALSERRFSIGVRAKF</sequence>
<evidence type="ECO:0000256" key="7">
    <source>
        <dbReference type="ARBA" id="ARBA00023136"/>
    </source>
</evidence>
<reference evidence="15 16" key="1">
    <citation type="submission" date="2023-07" db="EMBL/GenBank/DDBJ databases">
        <title>Sorghum-associated microbial communities from plants grown in Nebraska, USA.</title>
        <authorList>
            <person name="Schachtman D."/>
        </authorList>
    </citation>
    <scope>NUCLEOTIDE SEQUENCE [LARGE SCALE GENOMIC DNA]</scope>
    <source>
        <strain evidence="15 16">BE316</strain>
    </source>
</reference>
<dbReference type="InterPro" id="IPR037066">
    <property type="entry name" value="Plug_dom_sf"/>
</dbReference>
<feature type="chain" id="PRO_5046355309" evidence="12">
    <location>
        <begin position="24"/>
        <end position="858"/>
    </location>
</feature>
<evidence type="ECO:0000256" key="5">
    <source>
        <dbReference type="ARBA" id="ARBA00022692"/>
    </source>
</evidence>
<dbReference type="SUPFAM" id="SSF56935">
    <property type="entry name" value="Porins"/>
    <property type="match status" value="1"/>
</dbReference>
<evidence type="ECO:0000256" key="3">
    <source>
        <dbReference type="ARBA" id="ARBA00022448"/>
    </source>
</evidence>
<keyword evidence="8 15" id="KW-0675">Receptor</keyword>
<dbReference type="InterPro" id="IPR036942">
    <property type="entry name" value="Beta-barrel_TonB_sf"/>
</dbReference>
<keyword evidence="5 10" id="KW-0812">Transmembrane</keyword>
<comment type="subcellular location">
    <subcellularLocation>
        <location evidence="1 10">Cell outer membrane</location>
        <topology evidence="1 10">Multi-pass membrane protein</topology>
    </subcellularLocation>
</comment>
<dbReference type="InterPro" id="IPR012910">
    <property type="entry name" value="Plug_dom"/>
</dbReference>
<feature type="domain" description="TonB-dependent receptor plug" evidence="14">
    <location>
        <begin position="54"/>
        <end position="162"/>
    </location>
</feature>
<evidence type="ECO:0000313" key="15">
    <source>
        <dbReference type="EMBL" id="MDR7331885.1"/>
    </source>
</evidence>
<dbReference type="PANTHER" id="PTHR40980">
    <property type="entry name" value="PLUG DOMAIN-CONTAINING PROTEIN"/>
    <property type="match status" value="1"/>
</dbReference>
<dbReference type="Gene3D" id="2.40.170.20">
    <property type="entry name" value="TonB-dependent receptor, beta-barrel domain"/>
    <property type="match status" value="1"/>
</dbReference>
<name>A0ABU2A455_9BURK</name>
<feature type="domain" description="TonB-dependent receptor-like beta-barrel" evidence="13">
    <location>
        <begin position="396"/>
        <end position="822"/>
    </location>
</feature>
<keyword evidence="3 10" id="KW-0813">Transport</keyword>
<feature type="signal peptide" evidence="12">
    <location>
        <begin position="1"/>
        <end position="23"/>
    </location>
</feature>
<dbReference type="PANTHER" id="PTHR40980:SF3">
    <property type="entry name" value="TONB-DEPENDENT RECEPTOR-LIKE BETA-BARREL DOMAIN-CONTAINING PROTEIN"/>
    <property type="match status" value="1"/>
</dbReference>
<proteinExistence type="inferred from homology"/>
<evidence type="ECO:0000256" key="4">
    <source>
        <dbReference type="ARBA" id="ARBA00022452"/>
    </source>
</evidence>
<accession>A0ABU2A455</accession>
<comment type="caution">
    <text evidence="15">The sequence shown here is derived from an EMBL/GenBank/DDBJ whole genome shotgun (WGS) entry which is preliminary data.</text>
</comment>
<dbReference type="EMBL" id="JAVDXV010000002">
    <property type="protein sequence ID" value="MDR7331885.1"/>
    <property type="molecule type" value="Genomic_DNA"/>
</dbReference>
<comment type="similarity">
    <text evidence="2 10 11">Belongs to the TonB-dependent receptor family.</text>
</comment>
<dbReference type="Proteomes" id="UP001180825">
    <property type="component" value="Unassembled WGS sequence"/>
</dbReference>
<evidence type="ECO:0000256" key="11">
    <source>
        <dbReference type="RuleBase" id="RU003357"/>
    </source>
</evidence>
<evidence type="ECO:0000256" key="6">
    <source>
        <dbReference type="ARBA" id="ARBA00023077"/>
    </source>
</evidence>
<dbReference type="RefSeq" id="WP_310325694.1">
    <property type="nucleotide sequence ID" value="NZ_JAVDXV010000002.1"/>
</dbReference>
<evidence type="ECO:0000256" key="2">
    <source>
        <dbReference type="ARBA" id="ARBA00009810"/>
    </source>
</evidence>
<evidence type="ECO:0000256" key="12">
    <source>
        <dbReference type="SAM" id="SignalP"/>
    </source>
</evidence>
<evidence type="ECO:0000256" key="8">
    <source>
        <dbReference type="ARBA" id="ARBA00023170"/>
    </source>
</evidence>
<gene>
    <name evidence="15" type="ORF">J2X21_001011</name>
</gene>
<protein>
    <submittedName>
        <fullName evidence="15">Iron complex outermembrane receptor protein</fullName>
    </submittedName>
</protein>
<evidence type="ECO:0000256" key="1">
    <source>
        <dbReference type="ARBA" id="ARBA00004571"/>
    </source>
</evidence>
<keyword evidence="9 10" id="KW-0998">Cell outer membrane</keyword>
<dbReference type="CDD" id="cd01347">
    <property type="entry name" value="ligand_gated_channel"/>
    <property type="match status" value="1"/>
</dbReference>
<organism evidence="15 16">
    <name type="scientific">Roseateles asaccharophilus</name>
    <dbReference type="NCBI Taxonomy" id="582607"/>
    <lineage>
        <taxon>Bacteria</taxon>
        <taxon>Pseudomonadati</taxon>
        <taxon>Pseudomonadota</taxon>
        <taxon>Betaproteobacteria</taxon>
        <taxon>Burkholderiales</taxon>
        <taxon>Sphaerotilaceae</taxon>
        <taxon>Roseateles</taxon>
    </lineage>
</organism>
<dbReference type="PROSITE" id="PS52016">
    <property type="entry name" value="TONB_DEPENDENT_REC_3"/>
    <property type="match status" value="1"/>
</dbReference>